<evidence type="ECO:0000256" key="10">
    <source>
        <dbReference type="SAM" id="Phobius"/>
    </source>
</evidence>
<gene>
    <name evidence="12" type="primary">rpoC1</name>
</gene>
<dbReference type="Gene3D" id="1.10.40.90">
    <property type="match status" value="1"/>
</dbReference>
<keyword evidence="6 9" id="KW-0548">Nucleotidyltransferase</keyword>
<dbReference type="SMART" id="SM00663">
    <property type="entry name" value="RPOLA_N"/>
    <property type="match status" value="1"/>
</dbReference>
<keyword evidence="10" id="KW-1133">Transmembrane helix</keyword>
<feature type="transmembrane region" description="Helical" evidence="10">
    <location>
        <begin position="94"/>
        <end position="116"/>
    </location>
</feature>
<dbReference type="InterPro" id="IPR000722">
    <property type="entry name" value="RNA_pol_asu"/>
</dbReference>
<dbReference type="Gene3D" id="1.10.274.100">
    <property type="entry name" value="RNA polymerase Rpb1, domain 3"/>
    <property type="match status" value="1"/>
</dbReference>
<organism evidence="12">
    <name type="scientific">Halimeda micronesica</name>
    <dbReference type="NCBI Taxonomy" id="170426"/>
    <lineage>
        <taxon>Eukaryota</taxon>
        <taxon>Viridiplantae</taxon>
        <taxon>Chlorophyta</taxon>
        <taxon>core chlorophytes</taxon>
        <taxon>Ulvophyceae</taxon>
        <taxon>TCBD clade</taxon>
        <taxon>Bryopsidales</taxon>
        <taxon>Halimedineae</taxon>
        <taxon>Halimedaceae</taxon>
        <taxon>Halimedeae</taxon>
        <taxon>Halimeda</taxon>
    </lineage>
</organism>
<dbReference type="InterPro" id="IPR007080">
    <property type="entry name" value="RNA_pol_Rpb1_1"/>
</dbReference>
<proteinExistence type="inferred from homology"/>
<dbReference type="InterPro" id="IPR042102">
    <property type="entry name" value="RNA_pol_Rpb1_3_sf"/>
</dbReference>
<dbReference type="Gene3D" id="2.40.40.20">
    <property type="match status" value="1"/>
</dbReference>
<dbReference type="AlphaFoldDB" id="A0A386AX96"/>
<feature type="domain" description="RNA polymerase N-terminal" evidence="11">
    <location>
        <begin position="391"/>
        <end position="687"/>
    </location>
</feature>
<comment type="function">
    <text evidence="1 9">DNA-dependent RNA polymerase catalyzes the transcription of DNA into RNA using the four ribonucleoside triphosphates as substrates.</text>
</comment>
<dbReference type="GO" id="GO:0000428">
    <property type="term" value="C:DNA-directed RNA polymerase complex"/>
    <property type="evidence" value="ECO:0007669"/>
    <property type="project" value="UniProtKB-KW"/>
</dbReference>
<accession>A0A386AX96</accession>
<keyword evidence="5 9" id="KW-0808">Transferase</keyword>
<comment type="similarity">
    <text evidence="2">Belongs to the RNA polymerase beta' chain family. RpoC1 subfamily.</text>
</comment>
<evidence type="ECO:0000259" key="11">
    <source>
        <dbReference type="SMART" id="SM00663"/>
    </source>
</evidence>
<evidence type="ECO:0000256" key="1">
    <source>
        <dbReference type="ARBA" id="ARBA00004026"/>
    </source>
</evidence>
<keyword evidence="7 9" id="KW-0804">Transcription</keyword>
<comment type="catalytic activity">
    <reaction evidence="8 9">
        <text>RNA(n) + a ribonucleoside 5'-triphosphate = RNA(n+1) + diphosphate</text>
        <dbReference type="Rhea" id="RHEA:21248"/>
        <dbReference type="Rhea" id="RHEA-COMP:14527"/>
        <dbReference type="Rhea" id="RHEA-COMP:17342"/>
        <dbReference type="ChEBI" id="CHEBI:33019"/>
        <dbReference type="ChEBI" id="CHEBI:61557"/>
        <dbReference type="ChEBI" id="CHEBI:140395"/>
        <dbReference type="EC" id="2.7.7.6"/>
    </reaction>
</comment>
<reference evidence="12" key="2">
    <citation type="journal article" date="2019" name="Mol. Phylogenet. Evol.">
        <title>Reassessment of the classification of bryopsidales (chlorophyta) based on chloroplast phylogenomic analyses.</title>
        <authorList>
            <person name="Cremen M.C."/>
            <person name="Leliaert F."/>
            <person name="West J."/>
            <person name="Lam D.W."/>
            <person name="Shimada S."/>
            <person name="Lopez-Bautista J.M."/>
            <person name="Verbruggen H."/>
        </authorList>
    </citation>
    <scope>NUCLEOTIDE SEQUENCE</scope>
</reference>
<keyword evidence="10" id="KW-0472">Membrane</keyword>
<evidence type="ECO:0000256" key="9">
    <source>
        <dbReference type="RuleBase" id="RU004279"/>
    </source>
</evidence>
<evidence type="ECO:0000256" key="8">
    <source>
        <dbReference type="ARBA" id="ARBA00048552"/>
    </source>
</evidence>
<dbReference type="SUPFAM" id="SSF64484">
    <property type="entry name" value="beta and beta-prime subunits of DNA dependent RNA-polymerase"/>
    <property type="match status" value="1"/>
</dbReference>
<dbReference type="InterPro" id="IPR045867">
    <property type="entry name" value="DNA-dir_RpoC_beta_prime"/>
</dbReference>
<evidence type="ECO:0000313" key="12">
    <source>
        <dbReference type="EMBL" id="AYC63991.1"/>
    </source>
</evidence>
<evidence type="ECO:0000256" key="5">
    <source>
        <dbReference type="ARBA" id="ARBA00022679"/>
    </source>
</evidence>
<dbReference type="GO" id="GO:0003677">
    <property type="term" value="F:DNA binding"/>
    <property type="evidence" value="ECO:0007669"/>
    <property type="project" value="InterPro"/>
</dbReference>
<keyword evidence="12" id="KW-0150">Chloroplast</keyword>
<dbReference type="Pfam" id="PF00623">
    <property type="entry name" value="RNA_pol_Rpb1_2"/>
    <property type="match status" value="1"/>
</dbReference>
<geneLocation type="chloroplast" evidence="12"/>
<sequence length="798" mass="91834">MTGLRLSIATSKLIRQWAQRELPNGKKFRGQILNPKTVNYQTLKPERDGLFCERIFGPINDSLCACGRPPLRGEKFCARCEVEYISSRVRRYRLGYIQLITAGSHIWFSYYLSLFLNLPKKKIECLVYCTQNISRTIYPKEIEYRFSIGGADLGSHLYLQGIETSASLNYSPKKADATANAFLLHLHFLPKYKMQRKQQQHYLGAVAFASASLGNEYLFFSASWRKQHSQKLLSKTRSLLRVKRAEYNKSLWKNGGLRDSALYFGISLISKMSSWSSEKSWFCFLFFVISSPKKGDILSKWYSGPPGLVNFWGLKSRLFCFTGIQLMRTWLAQFTQHRCDDGRLLEIQIRLNLLQLELKEPLSDHEFVQKVQLFRRFKYLRTFRSTQINPASMVLSVLPVLPPDLRPILKLENNQIAISDLNKLYQTILIRNRRLSRLTNLHHRGLVNFHCLNSEAVQYGQRLLQESIDDLIANKTENTIENSTENSIENRTEKCLKSLSDLLKGKKGRFRQNLLGKRVDYSGRSVIVVGPQLKIYECGLPKQIAYELFQPFILRILLARKAAKTVLGAKKLYSQLPRGTICNIIQETLQAHPILLNRAPSLHRLSIQAFQPRLIDGKAILLHPLVCSAFNADFDGDQMGVHLPLCFEARAEAWKIAWSQNNLFSVATSSPICLPSQDMILGSSFLTIVNTQKLVFNILKEKKDNPKKSFASSISLISNSSKSYGIKLRNLYWGKYSPYFHGFETDKKTQKLIEIRININGNFQKFRSQFYQQYHSSGAELLRKIRTTDGRIEFYQSI</sequence>
<dbReference type="InterPro" id="IPR006592">
    <property type="entry name" value="RNA_pol_N"/>
</dbReference>
<name>A0A386AX96_9CHLO</name>
<evidence type="ECO:0000256" key="2">
    <source>
        <dbReference type="ARBA" id="ARBA00007207"/>
    </source>
</evidence>
<dbReference type="Gene3D" id="4.10.860.120">
    <property type="entry name" value="RNA polymerase II, clamp domain"/>
    <property type="match status" value="1"/>
</dbReference>
<keyword evidence="3 9" id="KW-0240">DNA-directed RNA polymerase</keyword>
<keyword evidence="4 12" id="KW-0934">Plastid</keyword>
<protein>
    <recommendedName>
        <fullName evidence="9">DNA-directed RNA polymerase subunit</fullName>
        <ecNumber evidence="9">2.7.7.6</ecNumber>
    </recommendedName>
</protein>
<evidence type="ECO:0000256" key="7">
    <source>
        <dbReference type="ARBA" id="ARBA00023163"/>
    </source>
</evidence>
<dbReference type="InterPro" id="IPR044893">
    <property type="entry name" value="RNA_pol_Rpb1_clamp_domain"/>
</dbReference>
<dbReference type="GO" id="GO:0006351">
    <property type="term" value="P:DNA-templated transcription"/>
    <property type="evidence" value="ECO:0007669"/>
    <property type="project" value="InterPro"/>
</dbReference>
<evidence type="ECO:0000256" key="4">
    <source>
        <dbReference type="ARBA" id="ARBA00022640"/>
    </source>
</evidence>
<evidence type="ECO:0000256" key="3">
    <source>
        <dbReference type="ARBA" id="ARBA00022478"/>
    </source>
</evidence>
<dbReference type="PANTHER" id="PTHR19376:SF54">
    <property type="entry name" value="DNA-DIRECTED RNA POLYMERASE SUBUNIT BETA"/>
    <property type="match status" value="1"/>
</dbReference>
<dbReference type="EMBL" id="MH591087">
    <property type="protein sequence ID" value="AYC63991.1"/>
    <property type="molecule type" value="Genomic_DNA"/>
</dbReference>
<dbReference type="EC" id="2.7.7.6" evidence="9"/>
<reference evidence="12" key="1">
    <citation type="submission" date="2018-07" db="EMBL/GenBank/DDBJ databases">
        <authorList>
            <person name="Quirk P.G."/>
            <person name="Krulwich T.A."/>
        </authorList>
    </citation>
    <scope>NUCLEOTIDE SEQUENCE</scope>
</reference>
<keyword evidence="10" id="KW-0812">Transmembrane</keyword>
<dbReference type="PANTHER" id="PTHR19376">
    <property type="entry name" value="DNA-DIRECTED RNA POLYMERASE"/>
    <property type="match status" value="1"/>
</dbReference>
<dbReference type="Pfam" id="PF04997">
    <property type="entry name" value="RNA_pol_Rpb1_1"/>
    <property type="match status" value="2"/>
</dbReference>
<dbReference type="GO" id="GO:0003899">
    <property type="term" value="F:DNA-directed RNA polymerase activity"/>
    <property type="evidence" value="ECO:0007669"/>
    <property type="project" value="UniProtKB-EC"/>
</dbReference>
<evidence type="ECO:0000256" key="6">
    <source>
        <dbReference type="ARBA" id="ARBA00022695"/>
    </source>
</evidence>